<sequence length="258" mass="30034">MYKVLICEDEYLIRKGIIFSTDWEKNGCVVAGEADNGEDGIEKIKELKPDIVITDINMPIISGLAMIDATYEEFDYSVIILTGYNDFNYAQKAIRYGVSEYLLKPVEQDEMDKAIQHAIEQLKMRLHYQHQVESKEAIRSIQVLDVKVQLDSSDDLVNRMVEYIQENYMNKITMKELSEVFSYSETLLNKRFKDGCGTTFNDYLNKVRIQKAIDAMQDESRYVYDIATDCGFKDYKYFTIVFKKYIGCSPKEFMKALK</sequence>
<dbReference type="InterPro" id="IPR018062">
    <property type="entry name" value="HTH_AraC-typ_CS"/>
</dbReference>
<name>A0A318LG13_9FIRM</name>
<dbReference type="EMBL" id="QJKH01000003">
    <property type="protein sequence ID" value="PXX80577.1"/>
    <property type="molecule type" value="Genomic_DNA"/>
</dbReference>
<evidence type="ECO:0000313" key="12">
    <source>
        <dbReference type="Proteomes" id="UP000247612"/>
    </source>
</evidence>
<reference evidence="11 12" key="1">
    <citation type="submission" date="2018-05" db="EMBL/GenBank/DDBJ databases">
        <title>Genomic Encyclopedia of Type Strains, Phase IV (KMG-IV): sequencing the most valuable type-strain genomes for metagenomic binning, comparative biology and taxonomic classification.</title>
        <authorList>
            <person name="Goeker M."/>
        </authorList>
    </citation>
    <scope>NUCLEOTIDE SEQUENCE [LARGE SCALE GENOMIC DNA]</scope>
    <source>
        <strain evidence="11 12">JC118</strain>
    </source>
</reference>
<dbReference type="InterPro" id="IPR051552">
    <property type="entry name" value="HptR"/>
</dbReference>
<evidence type="ECO:0000313" key="11">
    <source>
        <dbReference type="EMBL" id="PXX80577.1"/>
    </source>
</evidence>
<dbReference type="Gene3D" id="1.10.10.60">
    <property type="entry name" value="Homeodomain-like"/>
    <property type="match status" value="2"/>
</dbReference>
<comment type="caution">
    <text evidence="11">The sequence shown here is derived from an EMBL/GenBank/DDBJ whole genome shotgun (WGS) entry which is preliminary data.</text>
</comment>
<keyword evidence="2" id="KW-0963">Cytoplasm</keyword>
<dbReference type="Gene3D" id="3.40.50.2300">
    <property type="match status" value="1"/>
</dbReference>
<evidence type="ECO:0000259" key="9">
    <source>
        <dbReference type="PROSITE" id="PS01124"/>
    </source>
</evidence>
<feature type="domain" description="Response regulatory" evidence="10">
    <location>
        <begin position="3"/>
        <end position="119"/>
    </location>
</feature>
<evidence type="ECO:0000256" key="6">
    <source>
        <dbReference type="ARBA" id="ARBA00023125"/>
    </source>
</evidence>
<protein>
    <submittedName>
        <fullName evidence="11">Two-component system response regulator YesN</fullName>
    </submittedName>
</protein>
<dbReference type="InterPro" id="IPR018060">
    <property type="entry name" value="HTH_AraC"/>
</dbReference>
<dbReference type="PROSITE" id="PS00041">
    <property type="entry name" value="HTH_ARAC_FAMILY_1"/>
    <property type="match status" value="1"/>
</dbReference>
<dbReference type="GO" id="GO:0043565">
    <property type="term" value="F:sequence-specific DNA binding"/>
    <property type="evidence" value="ECO:0007669"/>
    <property type="project" value="InterPro"/>
</dbReference>
<gene>
    <name evidence="11" type="ORF">DES51_103172</name>
</gene>
<dbReference type="GO" id="GO:0003700">
    <property type="term" value="F:DNA-binding transcription factor activity"/>
    <property type="evidence" value="ECO:0007669"/>
    <property type="project" value="InterPro"/>
</dbReference>
<dbReference type="SMART" id="SM00342">
    <property type="entry name" value="HTH_ARAC"/>
    <property type="match status" value="1"/>
</dbReference>
<dbReference type="CDD" id="cd17536">
    <property type="entry name" value="REC_YesN-like"/>
    <property type="match status" value="1"/>
</dbReference>
<feature type="domain" description="HTH araC/xylS-type" evidence="9">
    <location>
        <begin position="158"/>
        <end position="256"/>
    </location>
</feature>
<keyword evidence="6" id="KW-0238">DNA-binding</keyword>
<organism evidence="11 12">
    <name type="scientific">Dielma fastidiosa</name>
    <dbReference type="NCBI Taxonomy" id="1034346"/>
    <lineage>
        <taxon>Bacteria</taxon>
        <taxon>Bacillati</taxon>
        <taxon>Bacillota</taxon>
        <taxon>Erysipelotrichia</taxon>
        <taxon>Erysipelotrichales</taxon>
        <taxon>Erysipelotrichaceae</taxon>
        <taxon>Dielma</taxon>
    </lineage>
</organism>
<dbReference type="InterPro" id="IPR009057">
    <property type="entry name" value="Homeodomain-like_sf"/>
</dbReference>
<dbReference type="InterPro" id="IPR011006">
    <property type="entry name" value="CheY-like_superfamily"/>
</dbReference>
<proteinExistence type="predicted"/>
<dbReference type="Proteomes" id="UP000247612">
    <property type="component" value="Unassembled WGS sequence"/>
</dbReference>
<keyword evidence="12" id="KW-1185">Reference proteome</keyword>
<evidence type="ECO:0000256" key="2">
    <source>
        <dbReference type="ARBA" id="ARBA00022490"/>
    </source>
</evidence>
<keyword evidence="3 8" id="KW-0597">Phosphoprotein</keyword>
<dbReference type="Pfam" id="PF00072">
    <property type="entry name" value="Response_reg"/>
    <property type="match status" value="1"/>
</dbReference>
<dbReference type="AlphaFoldDB" id="A0A318LG13"/>
<dbReference type="SUPFAM" id="SSF46689">
    <property type="entry name" value="Homeodomain-like"/>
    <property type="match status" value="2"/>
</dbReference>
<dbReference type="GO" id="GO:0000160">
    <property type="term" value="P:phosphorelay signal transduction system"/>
    <property type="evidence" value="ECO:0007669"/>
    <property type="project" value="UniProtKB-KW"/>
</dbReference>
<dbReference type="PROSITE" id="PS01124">
    <property type="entry name" value="HTH_ARAC_FAMILY_2"/>
    <property type="match status" value="1"/>
</dbReference>
<keyword evidence="7" id="KW-0804">Transcription</keyword>
<evidence type="ECO:0000256" key="1">
    <source>
        <dbReference type="ARBA" id="ARBA00004496"/>
    </source>
</evidence>
<dbReference type="Pfam" id="PF12833">
    <property type="entry name" value="HTH_18"/>
    <property type="match status" value="1"/>
</dbReference>
<comment type="subcellular location">
    <subcellularLocation>
        <location evidence="1">Cytoplasm</location>
    </subcellularLocation>
</comment>
<evidence type="ECO:0000256" key="8">
    <source>
        <dbReference type="PROSITE-ProRule" id="PRU00169"/>
    </source>
</evidence>
<dbReference type="STRING" id="1034346.GCA_000313565_02006"/>
<dbReference type="GO" id="GO:0005737">
    <property type="term" value="C:cytoplasm"/>
    <property type="evidence" value="ECO:0007669"/>
    <property type="project" value="UniProtKB-SubCell"/>
</dbReference>
<evidence type="ECO:0000256" key="4">
    <source>
        <dbReference type="ARBA" id="ARBA00023012"/>
    </source>
</evidence>
<dbReference type="InterPro" id="IPR020449">
    <property type="entry name" value="Tscrpt_reg_AraC-type_HTH"/>
</dbReference>
<dbReference type="InterPro" id="IPR001789">
    <property type="entry name" value="Sig_transdc_resp-reg_receiver"/>
</dbReference>
<dbReference type="SMART" id="SM00448">
    <property type="entry name" value="REC"/>
    <property type="match status" value="1"/>
</dbReference>
<dbReference type="RefSeq" id="WP_022938310.1">
    <property type="nucleotide sequence ID" value="NZ_CABKRQ010000005.1"/>
</dbReference>
<keyword evidence="4" id="KW-0902">Two-component regulatory system</keyword>
<dbReference type="SUPFAM" id="SSF52172">
    <property type="entry name" value="CheY-like"/>
    <property type="match status" value="1"/>
</dbReference>
<evidence type="ECO:0000256" key="5">
    <source>
        <dbReference type="ARBA" id="ARBA00023015"/>
    </source>
</evidence>
<dbReference type="PANTHER" id="PTHR42713:SF3">
    <property type="entry name" value="TRANSCRIPTIONAL REGULATORY PROTEIN HPTR"/>
    <property type="match status" value="1"/>
</dbReference>
<evidence type="ECO:0000259" key="10">
    <source>
        <dbReference type="PROSITE" id="PS50110"/>
    </source>
</evidence>
<dbReference type="PROSITE" id="PS50110">
    <property type="entry name" value="RESPONSE_REGULATORY"/>
    <property type="match status" value="1"/>
</dbReference>
<accession>A0A318LG13</accession>
<feature type="modified residue" description="4-aspartylphosphate" evidence="8">
    <location>
        <position position="55"/>
    </location>
</feature>
<evidence type="ECO:0000256" key="7">
    <source>
        <dbReference type="ARBA" id="ARBA00023163"/>
    </source>
</evidence>
<dbReference type="PRINTS" id="PR00032">
    <property type="entry name" value="HTHARAC"/>
</dbReference>
<evidence type="ECO:0000256" key="3">
    <source>
        <dbReference type="ARBA" id="ARBA00022553"/>
    </source>
</evidence>
<keyword evidence="5" id="KW-0805">Transcription regulation</keyword>
<dbReference type="PANTHER" id="PTHR42713">
    <property type="entry name" value="HISTIDINE KINASE-RELATED"/>
    <property type="match status" value="1"/>
</dbReference>